<protein>
    <submittedName>
        <fullName evidence="2">DegT/DnrJ/EryC1/StrS aminotransferase family protein</fullName>
    </submittedName>
</protein>
<keyword evidence="1" id="KW-0663">Pyridoxal phosphate</keyword>
<organism evidence="2 3">
    <name type="scientific">Pseudanabaena yagii GIHE-NHR1</name>
    <dbReference type="NCBI Taxonomy" id="2722753"/>
    <lineage>
        <taxon>Bacteria</taxon>
        <taxon>Bacillati</taxon>
        <taxon>Cyanobacteriota</taxon>
        <taxon>Cyanophyceae</taxon>
        <taxon>Pseudanabaenales</taxon>
        <taxon>Pseudanabaenaceae</taxon>
        <taxon>Pseudanabaena</taxon>
        <taxon>Pseudanabaena yagii</taxon>
    </lineage>
</organism>
<dbReference type="PANTHER" id="PTHR30244">
    <property type="entry name" value="TRANSAMINASE"/>
    <property type="match status" value="1"/>
</dbReference>
<evidence type="ECO:0000313" key="2">
    <source>
        <dbReference type="EMBL" id="NMF60553.1"/>
    </source>
</evidence>
<dbReference type="InterPro" id="IPR000653">
    <property type="entry name" value="DegT/StrS_aminotransferase"/>
</dbReference>
<dbReference type="EMBL" id="JAAVJL010000003">
    <property type="protein sequence ID" value="NMF60553.1"/>
    <property type="molecule type" value="Genomic_DNA"/>
</dbReference>
<reference evidence="2 3" key="1">
    <citation type="submission" date="2020-03" db="EMBL/GenBank/DDBJ databases">
        <title>Draft Genome Sequence of 2-Methylisoborneol Producing Pseudanabaena yagii Strain GIHE-NHR1 Isolated from North Han River in South Korea.</title>
        <authorList>
            <person name="Jeong J."/>
        </authorList>
    </citation>
    <scope>NUCLEOTIDE SEQUENCE [LARGE SCALE GENOMIC DNA]</scope>
    <source>
        <strain evidence="2 3">GIHE-NHR1</strain>
    </source>
</reference>
<sequence>MLNFGPNPKNRLYTNLNSYLEFLSFNLIGQFQKDSKKIDTFEKVLAERFGTEYALCVYQCRLGIYLAVKALIKPGQEVILSPYTIVDVINMVIFAGGRPVFADVDHQTCNISASEVERLITPNTGAVLITHLHGLAAEAHRIKEICDRFSIPMIEDAAQSFGVKEDGKPVGTIGDVGVFSFEMHKNIPTWLGGLIVSDRQDVVDKIRAELKNFSYPPLPGIAQKVKKGLIQDLASLPLIFQLFTYPIIRFSYLHDIEFINSKVRRKPQTSKPGKELPEIYKSQYTSFQARIGLSQLNNVDRDIKTRIEYAHIYHEGLKDIEGLVLPPSRDDGSHTYLWFPMLYAQREDLIKFMIEQGRHVGAGHFTSAADSEQFAEFYRDCPNAKKVEKELIYLPTYPRYSRREVEKNVEIIRKYFLTKVITKQQTSEIAKELVYETSKS</sequence>
<dbReference type="InterPro" id="IPR015424">
    <property type="entry name" value="PyrdxlP-dep_Trfase"/>
</dbReference>
<evidence type="ECO:0000256" key="1">
    <source>
        <dbReference type="RuleBase" id="RU004508"/>
    </source>
</evidence>
<evidence type="ECO:0000313" key="3">
    <source>
        <dbReference type="Proteomes" id="UP000738376"/>
    </source>
</evidence>
<proteinExistence type="inferred from homology"/>
<keyword evidence="2" id="KW-0808">Transferase</keyword>
<keyword evidence="2" id="KW-0032">Aminotransferase</keyword>
<keyword evidence="3" id="KW-1185">Reference proteome</keyword>
<comment type="caution">
    <text evidence="2">The sequence shown here is derived from an EMBL/GenBank/DDBJ whole genome shotgun (WGS) entry which is preliminary data.</text>
</comment>
<dbReference type="PIRSF" id="PIRSF000390">
    <property type="entry name" value="PLP_StrS"/>
    <property type="match status" value="1"/>
</dbReference>
<dbReference type="PANTHER" id="PTHR30244:SF34">
    <property type="entry name" value="DTDP-4-AMINO-4,6-DIDEOXYGALACTOSE TRANSAMINASE"/>
    <property type="match status" value="1"/>
</dbReference>
<comment type="similarity">
    <text evidence="1">Belongs to the DegT/DnrJ/EryC1 family.</text>
</comment>
<dbReference type="InterPro" id="IPR015421">
    <property type="entry name" value="PyrdxlP-dep_Trfase_major"/>
</dbReference>
<gene>
    <name evidence="2" type="ORF">HC246_21620</name>
</gene>
<dbReference type="InterPro" id="IPR015422">
    <property type="entry name" value="PyrdxlP-dep_Trfase_small"/>
</dbReference>
<dbReference type="SUPFAM" id="SSF53383">
    <property type="entry name" value="PLP-dependent transferases"/>
    <property type="match status" value="1"/>
</dbReference>
<dbReference type="Pfam" id="PF01041">
    <property type="entry name" value="DegT_DnrJ_EryC1"/>
    <property type="match status" value="2"/>
</dbReference>
<dbReference type="Proteomes" id="UP000738376">
    <property type="component" value="Unassembled WGS sequence"/>
</dbReference>
<accession>A0ABX1LZ61</accession>
<dbReference type="GO" id="GO:0008483">
    <property type="term" value="F:transaminase activity"/>
    <property type="evidence" value="ECO:0007669"/>
    <property type="project" value="UniProtKB-KW"/>
</dbReference>
<dbReference type="Gene3D" id="3.90.1150.10">
    <property type="entry name" value="Aspartate Aminotransferase, domain 1"/>
    <property type="match status" value="1"/>
</dbReference>
<dbReference type="Gene3D" id="3.40.640.10">
    <property type="entry name" value="Type I PLP-dependent aspartate aminotransferase-like (Major domain)"/>
    <property type="match status" value="1"/>
</dbReference>
<name>A0ABX1LZ61_9CYAN</name>
<dbReference type="RefSeq" id="WP_169365491.1">
    <property type="nucleotide sequence ID" value="NZ_JAAVJL010000003.1"/>
</dbReference>